<keyword evidence="3" id="KW-1185">Reference proteome</keyword>
<dbReference type="AlphaFoldDB" id="A0AAD7IAC3"/>
<feature type="compositionally biased region" description="Basic and acidic residues" evidence="1">
    <location>
        <begin position="32"/>
        <end position="46"/>
    </location>
</feature>
<feature type="region of interest" description="Disordered" evidence="1">
    <location>
        <begin position="93"/>
        <end position="116"/>
    </location>
</feature>
<feature type="region of interest" description="Disordered" evidence="1">
    <location>
        <begin position="27"/>
        <end position="63"/>
    </location>
</feature>
<sequence length="360" mass="40937">MWRNVSSEREEQVFAWVPMRNGACTRRREVKRSKGDARRGEARSGDDVIGTRLGQDDSVREGSGWREELREYQTWFAGLSEYQVQQENGPEGIQMNQRGLTSTGGDGSTECDRNRLSGKKNSVCTDITCPHGFRAAAGGTWVCHTRLRIAEEESRSRPDSYLIGASFWASNIQNRTRVDPEQSHFPPSKIDFRRWRRREHLKMSVSNSRLHKNDSHEPGGPSAACRHNLEKFQLRAALKYPICGQGLEVFQLKYPIFGQGKRKISASNIQFSGQALAGASRGLAVCRHLHSAAQSDPSHIKCFFKLWVEKTHEKKKRGRRGKKTVAKLGPADFFHAEVKREHKPDYNHSWMSWQRGGNTS</sequence>
<proteinExistence type="predicted"/>
<evidence type="ECO:0000313" key="2">
    <source>
        <dbReference type="EMBL" id="KAJ7737532.1"/>
    </source>
</evidence>
<comment type="caution">
    <text evidence="2">The sequence shown here is derived from an EMBL/GenBank/DDBJ whole genome shotgun (WGS) entry which is preliminary data.</text>
</comment>
<feature type="compositionally biased region" description="Basic and acidic residues" evidence="1">
    <location>
        <begin position="54"/>
        <end position="63"/>
    </location>
</feature>
<evidence type="ECO:0000313" key="3">
    <source>
        <dbReference type="Proteomes" id="UP001215598"/>
    </source>
</evidence>
<gene>
    <name evidence="2" type="ORF">B0H16DRAFT_1466174</name>
</gene>
<protein>
    <submittedName>
        <fullName evidence="2">Uncharacterized protein</fullName>
    </submittedName>
</protein>
<dbReference type="Proteomes" id="UP001215598">
    <property type="component" value="Unassembled WGS sequence"/>
</dbReference>
<organism evidence="2 3">
    <name type="scientific">Mycena metata</name>
    <dbReference type="NCBI Taxonomy" id="1033252"/>
    <lineage>
        <taxon>Eukaryota</taxon>
        <taxon>Fungi</taxon>
        <taxon>Dikarya</taxon>
        <taxon>Basidiomycota</taxon>
        <taxon>Agaricomycotina</taxon>
        <taxon>Agaricomycetes</taxon>
        <taxon>Agaricomycetidae</taxon>
        <taxon>Agaricales</taxon>
        <taxon>Marasmiineae</taxon>
        <taxon>Mycenaceae</taxon>
        <taxon>Mycena</taxon>
    </lineage>
</organism>
<accession>A0AAD7IAC3</accession>
<evidence type="ECO:0000256" key="1">
    <source>
        <dbReference type="SAM" id="MobiDB-lite"/>
    </source>
</evidence>
<name>A0AAD7IAC3_9AGAR</name>
<dbReference type="EMBL" id="JARKIB010000116">
    <property type="protein sequence ID" value="KAJ7737532.1"/>
    <property type="molecule type" value="Genomic_DNA"/>
</dbReference>
<reference evidence="2" key="1">
    <citation type="submission" date="2023-03" db="EMBL/GenBank/DDBJ databases">
        <title>Massive genome expansion in bonnet fungi (Mycena s.s.) driven by repeated elements and novel gene families across ecological guilds.</title>
        <authorList>
            <consortium name="Lawrence Berkeley National Laboratory"/>
            <person name="Harder C.B."/>
            <person name="Miyauchi S."/>
            <person name="Viragh M."/>
            <person name="Kuo A."/>
            <person name="Thoen E."/>
            <person name="Andreopoulos B."/>
            <person name="Lu D."/>
            <person name="Skrede I."/>
            <person name="Drula E."/>
            <person name="Henrissat B."/>
            <person name="Morin E."/>
            <person name="Kohler A."/>
            <person name="Barry K."/>
            <person name="LaButti K."/>
            <person name="Morin E."/>
            <person name="Salamov A."/>
            <person name="Lipzen A."/>
            <person name="Mereny Z."/>
            <person name="Hegedus B."/>
            <person name="Baldrian P."/>
            <person name="Stursova M."/>
            <person name="Weitz H."/>
            <person name="Taylor A."/>
            <person name="Grigoriev I.V."/>
            <person name="Nagy L.G."/>
            <person name="Martin F."/>
            <person name="Kauserud H."/>
        </authorList>
    </citation>
    <scope>NUCLEOTIDE SEQUENCE</scope>
    <source>
        <strain evidence="2">CBHHK182m</strain>
    </source>
</reference>